<name>A0A810PWK0_9FIRM</name>
<feature type="domain" description="Peptidoglycan binding-like" evidence="1">
    <location>
        <begin position="10"/>
        <end position="65"/>
    </location>
</feature>
<dbReference type="AlphaFoldDB" id="A0A810PWK0"/>
<dbReference type="InterPro" id="IPR036366">
    <property type="entry name" value="PGBDSf"/>
</dbReference>
<dbReference type="InterPro" id="IPR036365">
    <property type="entry name" value="PGBD-like_sf"/>
</dbReference>
<evidence type="ECO:0000313" key="2">
    <source>
        <dbReference type="EMBL" id="BCK80024.1"/>
    </source>
</evidence>
<sequence>MATKLWRGNTGSSVLDLQQKLNRNGYSLDEDGVFGSSTYNAVLDYQRKNNLAVDGVVGDETWGSLNRTTVPSRPTTGKDVLTGVSDETYDKLHRLEEGFKPSEAVEAAREVQNSLESVRPGEYRSSFEEELARLYEQISGGKDFSYDAGQDAQYLNYAHLYARRGRETMEDTLGTASGLTGGYASSYAQTASQQAYGRYMQELAELMPELEQSARQQYEASRQRLTDQYDWLSQREQADYKRYLQEQEAWQADYDRAGKEAETLRQAEYNDYKLRLQHYTSMANAEQKASGGVRANTGAAAAEEKKASLSSAAAQSLHRAMSNYFKGGETARAAALAQQYRDRMTPAQKQRVRKLFADNGAQIDL</sequence>
<dbReference type="KEGG" id="vfa:MM35RIKEN_22160"/>
<dbReference type="Pfam" id="PF01471">
    <property type="entry name" value="PG_binding_1"/>
    <property type="match status" value="1"/>
</dbReference>
<dbReference type="EMBL" id="AP023416">
    <property type="protein sequence ID" value="BCK80024.1"/>
    <property type="molecule type" value="Genomic_DNA"/>
</dbReference>
<protein>
    <recommendedName>
        <fullName evidence="1">Peptidoglycan binding-like domain-containing protein</fullName>
    </recommendedName>
</protein>
<dbReference type="Proteomes" id="UP000681343">
    <property type="component" value="Plasmid pMM35_01"/>
</dbReference>
<dbReference type="RefSeq" id="WP_212821856.1">
    <property type="nucleotide sequence ID" value="NZ_AP023416.1"/>
</dbReference>
<keyword evidence="2" id="KW-0614">Plasmid</keyword>
<geneLocation type="plasmid" evidence="2 3">
    <name>pMM35_01</name>
</geneLocation>
<gene>
    <name evidence="2" type="ORF">MM35RIKEN_22160</name>
</gene>
<reference evidence="2" key="1">
    <citation type="submission" date="2020-09" db="EMBL/GenBank/DDBJ databases">
        <title>New species isolated from human feces.</title>
        <authorList>
            <person name="Kitahara M."/>
            <person name="Shigeno Y."/>
            <person name="Shime M."/>
            <person name="Matsumoto Y."/>
            <person name="Nakamura S."/>
            <person name="Motooka D."/>
            <person name="Fukuoka S."/>
            <person name="Nishikawa H."/>
            <person name="Benno Y."/>
        </authorList>
    </citation>
    <scope>NUCLEOTIDE SEQUENCE</scope>
    <source>
        <strain evidence="2">MM35</strain>
        <plasmid evidence="2">pMM35_01</plasmid>
    </source>
</reference>
<dbReference type="InterPro" id="IPR002477">
    <property type="entry name" value="Peptidoglycan-bd-like"/>
</dbReference>
<dbReference type="SUPFAM" id="SSF47090">
    <property type="entry name" value="PGBD-like"/>
    <property type="match status" value="1"/>
</dbReference>
<proteinExistence type="predicted"/>
<accession>A0A810PWK0</accession>
<dbReference type="Gene3D" id="1.10.101.10">
    <property type="entry name" value="PGBD-like superfamily/PGBD"/>
    <property type="match status" value="1"/>
</dbReference>
<organism evidence="2 3">
    <name type="scientific">Vescimonas fastidiosa</name>
    <dbReference type="NCBI Taxonomy" id="2714353"/>
    <lineage>
        <taxon>Bacteria</taxon>
        <taxon>Bacillati</taxon>
        <taxon>Bacillota</taxon>
        <taxon>Clostridia</taxon>
        <taxon>Eubacteriales</taxon>
        <taxon>Oscillospiraceae</taxon>
        <taxon>Vescimonas</taxon>
    </lineage>
</organism>
<evidence type="ECO:0000313" key="3">
    <source>
        <dbReference type="Proteomes" id="UP000681343"/>
    </source>
</evidence>
<keyword evidence="3" id="KW-1185">Reference proteome</keyword>
<evidence type="ECO:0000259" key="1">
    <source>
        <dbReference type="Pfam" id="PF01471"/>
    </source>
</evidence>